<sequence length="80" mass="9368">MERYAFDTLFPDHQTAIADLRRADTEFDEICRDYQLLCDEFLSMNSEPGSHSYQFACDIRDTLDGLRDEILQSLRRAGKM</sequence>
<proteinExistence type="predicted"/>
<reference evidence="1 2" key="1">
    <citation type="submission" date="2018-10" db="EMBL/GenBank/DDBJ databases">
        <title>Genomic Encyclopedia of Archaeal and Bacterial Type Strains, Phase II (KMG-II): from individual species to whole genera.</title>
        <authorList>
            <person name="Goeker M."/>
        </authorList>
    </citation>
    <scope>NUCLEOTIDE SEQUENCE [LARGE SCALE GENOMIC DNA]</scope>
    <source>
        <strain evidence="1 2">DSM 29317</strain>
    </source>
</reference>
<accession>A0A497YU50</accession>
<dbReference type="OrthoDB" id="7709169at2"/>
<dbReference type="AlphaFoldDB" id="A0A497YU50"/>
<evidence type="ECO:0000313" key="2">
    <source>
        <dbReference type="Proteomes" id="UP000271700"/>
    </source>
</evidence>
<organism evidence="1 2">
    <name type="scientific">Ruegeria conchae</name>
    <dbReference type="NCBI Taxonomy" id="981384"/>
    <lineage>
        <taxon>Bacteria</taxon>
        <taxon>Pseudomonadati</taxon>
        <taxon>Pseudomonadota</taxon>
        <taxon>Alphaproteobacteria</taxon>
        <taxon>Rhodobacterales</taxon>
        <taxon>Roseobacteraceae</taxon>
        <taxon>Ruegeria</taxon>
    </lineage>
</organism>
<keyword evidence="2" id="KW-1185">Reference proteome</keyword>
<comment type="caution">
    <text evidence="1">The sequence shown here is derived from an EMBL/GenBank/DDBJ whole genome shotgun (WGS) entry which is preliminary data.</text>
</comment>
<protein>
    <submittedName>
        <fullName evidence="1">Uncharacterized protein</fullName>
    </submittedName>
</protein>
<dbReference type="EMBL" id="RCCT01000011">
    <property type="protein sequence ID" value="RLJ97643.1"/>
    <property type="molecule type" value="Genomic_DNA"/>
</dbReference>
<dbReference type="RefSeq" id="WP_029622278.1">
    <property type="nucleotide sequence ID" value="NZ_CP081103.1"/>
</dbReference>
<gene>
    <name evidence="1" type="ORF">CLV75_4441</name>
</gene>
<dbReference type="STRING" id="981384.GCA_000192475_00010"/>
<dbReference type="Proteomes" id="UP000271700">
    <property type="component" value="Unassembled WGS sequence"/>
</dbReference>
<evidence type="ECO:0000313" key="1">
    <source>
        <dbReference type="EMBL" id="RLJ97643.1"/>
    </source>
</evidence>
<name>A0A497YU50_9RHOB</name>